<dbReference type="PANTHER" id="PTHR23342">
    <property type="entry name" value="N-ACETYLGLUTAMATE SYNTHASE"/>
    <property type="match status" value="1"/>
</dbReference>
<evidence type="ECO:0000313" key="5">
    <source>
        <dbReference type="Proteomes" id="UP000215902"/>
    </source>
</evidence>
<proteinExistence type="predicted"/>
<dbReference type="EMBL" id="NIVC01001504">
    <property type="protein sequence ID" value="PAA67149.1"/>
    <property type="molecule type" value="Genomic_DNA"/>
</dbReference>
<evidence type="ECO:0000259" key="2">
    <source>
        <dbReference type="PROSITE" id="PS51731"/>
    </source>
</evidence>
<dbReference type="InterPro" id="IPR006855">
    <property type="entry name" value="Vertebrate-like_GNAT_dom"/>
</dbReference>
<keyword evidence="5" id="KW-1185">Reference proteome</keyword>
<dbReference type="PROSITE" id="PS51731">
    <property type="entry name" value="GNAT_NAGS"/>
    <property type="match status" value="1"/>
</dbReference>
<dbReference type="GO" id="GO:0004042">
    <property type="term" value="F:L-glutamate N-acetyltransferase activity"/>
    <property type="evidence" value="ECO:0007669"/>
    <property type="project" value="TreeGrafter"/>
</dbReference>
<dbReference type="Gene3D" id="3.40.630.30">
    <property type="match status" value="1"/>
</dbReference>
<protein>
    <recommendedName>
        <fullName evidence="2">N-acetyltransferase domain-containing protein</fullName>
    </recommendedName>
</protein>
<dbReference type="GO" id="GO:0005759">
    <property type="term" value="C:mitochondrial matrix"/>
    <property type="evidence" value="ECO:0007669"/>
    <property type="project" value="TreeGrafter"/>
</dbReference>
<dbReference type="GO" id="GO:0006526">
    <property type="term" value="P:L-arginine biosynthetic process"/>
    <property type="evidence" value="ECO:0007669"/>
    <property type="project" value="TreeGrafter"/>
</dbReference>
<dbReference type="GO" id="GO:0006536">
    <property type="term" value="P:glutamate metabolic process"/>
    <property type="evidence" value="ECO:0007669"/>
    <property type="project" value="TreeGrafter"/>
</dbReference>
<accession>A0A267FI63</accession>
<keyword evidence="1" id="KW-0808">Transferase</keyword>
<dbReference type="STRING" id="282301.A0A267FI63"/>
<feature type="domain" description="N-acetyltransferase" evidence="2">
    <location>
        <begin position="299"/>
        <end position="451"/>
    </location>
</feature>
<dbReference type="OrthoDB" id="438291at2759"/>
<dbReference type="Proteomes" id="UP000215902">
    <property type="component" value="Unassembled WGS sequence"/>
</dbReference>
<gene>
    <name evidence="4" type="ORF">BOX15_Mlig021343g1</name>
    <name evidence="3" type="ORF">BOX15_Mlig021343g2</name>
</gene>
<evidence type="ECO:0000313" key="3">
    <source>
        <dbReference type="EMBL" id="PAA67149.1"/>
    </source>
</evidence>
<dbReference type="Gene3D" id="3.40.1160.10">
    <property type="entry name" value="Acetylglutamate kinase-like"/>
    <property type="match status" value="1"/>
</dbReference>
<evidence type="ECO:0000256" key="1">
    <source>
        <dbReference type="ARBA" id="ARBA00022679"/>
    </source>
</evidence>
<dbReference type="EMBL" id="NIVC01001057">
    <property type="protein sequence ID" value="PAA72837.1"/>
    <property type="molecule type" value="Genomic_DNA"/>
</dbReference>
<dbReference type="SUPFAM" id="SSF53633">
    <property type="entry name" value="Carbamate kinase-like"/>
    <property type="match status" value="1"/>
</dbReference>
<organism evidence="4 5">
    <name type="scientific">Macrostomum lignano</name>
    <dbReference type="NCBI Taxonomy" id="282301"/>
    <lineage>
        <taxon>Eukaryota</taxon>
        <taxon>Metazoa</taxon>
        <taxon>Spiralia</taxon>
        <taxon>Lophotrochozoa</taxon>
        <taxon>Platyhelminthes</taxon>
        <taxon>Rhabditophora</taxon>
        <taxon>Macrostomorpha</taxon>
        <taxon>Macrostomida</taxon>
        <taxon>Macrostomidae</taxon>
        <taxon>Macrostomum</taxon>
    </lineage>
</organism>
<dbReference type="Pfam" id="PF04768">
    <property type="entry name" value="NAT"/>
    <property type="match status" value="1"/>
</dbReference>
<dbReference type="PANTHER" id="PTHR23342:SF0">
    <property type="entry name" value="N-ACETYLGLUTAMATE SYNTHASE, MITOCHONDRIAL"/>
    <property type="match status" value="1"/>
</dbReference>
<dbReference type="AlphaFoldDB" id="A0A267FI63"/>
<sequence>MSCPSCSLRLCRRLPLLVQRTVAASGFVHGGHPSLSSQPQFRQVRLQDPMTTEPKPQEEITRAMGLRKFVENITRKPKEARLWFKYFKIFSAKSPRRAFSVMQVSPEVLSDASSVRKLTWSTTFLFENNLTSVLVCQLANDRDFQNVQLLQSLLYKRGVPSRLILGNEHNPAELLSSSHSTLPIVCCPMLGPTDTSAQKTMVHLCSTLRPLKVMLLSQKAGLKDVNGKVISDVYLPTDLDELVSSNSHLSSEDQAKVLRSTELIKHLSCESSVILTSADTVIEELFTHHGSGTMIRQIEKIFRYSSLDSVKKPSMVTLINESFQKKLRSNYFERVQGHVESVYVSENYNAAAVILRLPNVSVPYLDKIAVSEIAQGTGISVMLWNQIVKDYPQLFWRSNVTNRAAIAWYNTVSQGSWKADQNWTIFWYGLQTSRQLAELIDYAASKERDFEETPESGGAAEPP</sequence>
<name>A0A267FI63_9PLAT</name>
<comment type="caution">
    <text evidence="4">The sequence shown here is derived from an EMBL/GenBank/DDBJ whole genome shotgun (WGS) entry which is preliminary data.</text>
</comment>
<reference evidence="4 5" key="1">
    <citation type="submission" date="2017-06" db="EMBL/GenBank/DDBJ databases">
        <title>A platform for efficient transgenesis in Macrostomum lignano, a flatworm model organism for stem cell research.</title>
        <authorList>
            <person name="Berezikov E."/>
        </authorList>
    </citation>
    <scope>NUCLEOTIDE SEQUENCE [LARGE SCALE GENOMIC DNA]</scope>
    <source>
        <strain evidence="4">DV1</strain>
        <tissue evidence="4">Whole organism</tissue>
    </source>
</reference>
<evidence type="ECO:0000313" key="4">
    <source>
        <dbReference type="EMBL" id="PAA72837.1"/>
    </source>
</evidence>
<dbReference type="InterPro" id="IPR036393">
    <property type="entry name" value="AceGlu_kinase-like_sf"/>
</dbReference>